<evidence type="ECO:0000313" key="9">
    <source>
        <dbReference type="Proteomes" id="UP000284853"/>
    </source>
</evidence>
<dbReference type="InterPro" id="IPR014307">
    <property type="entry name" value="Xanthine_DH_ssu"/>
</dbReference>
<feature type="domain" description="FAD-binding PCMH-type" evidence="7">
    <location>
        <begin position="170"/>
        <end position="347"/>
    </location>
</feature>
<name>A0ABX9PY80_9GAMM</name>
<dbReference type="Gene3D" id="3.30.465.10">
    <property type="match status" value="1"/>
</dbReference>
<keyword evidence="5" id="KW-0408">Iron</keyword>
<evidence type="ECO:0000256" key="4">
    <source>
        <dbReference type="ARBA" id="ARBA00023002"/>
    </source>
</evidence>
<feature type="domain" description="2Fe-2S ferredoxin-type" evidence="6">
    <location>
        <begin position="1"/>
        <end position="84"/>
    </location>
</feature>
<proteinExistence type="predicted"/>
<dbReference type="PROSITE" id="PS00197">
    <property type="entry name" value="2FE2S_FER_1"/>
    <property type="match status" value="1"/>
</dbReference>
<dbReference type="InterPro" id="IPR016169">
    <property type="entry name" value="FAD-bd_PCMH_sub2"/>
</dbReference>
<dbReference type="Gene3D" id="3.30.390.50">
    <property type="entry name" value="CO dehydrogenase flavoprotein, C-terminal domain"/>
    <property type="match status" value="1"/>
</dbReference>
<keyword evidence="9" id="KW-1185">Reference proteome</keyword>
<evidence type="ECO:0000256" key="5">
    <source>
        <dbReference type="ARBA" id="ARBA00023004"/>
    </source>
</evidence>
<dbReference type="Proteomes" id="UP000284853">
    <property type="component" value="Unassembled WGS sequence"/>
</dbReference>
<dbReference type="EMBL" id="NSDJ01000001">
    <property type="protein sequence ID" value="RKF69502.1"/>
    <property type="molecule type" value="Genomic_DNA"/>
</dbReference>
<dbReference type="PROSITE" id="PS51085">
    <property type="entry name" value="2FE2S_FER_2"/>
    <property type="match status" value="1"/>
</dbReference>
<dbReference type="InterPro" id="IPR036884">
    <property type="entry name" value="2Fe-2S-bd_dom_sf"/>
</dbReference>
<dbReference type="InterPro" id="IPR002346">
    <property type="entry name" value="Mopterin_DH_FAD-bd"/>
</dbReference>
<keyword evidence="3" id="KW-0274">FAD</keyword>
<dbReference type="InterPro" id="IPR005107">
    <property type="entry name" value="CO_DH_flav_C"/>
</dbReference>
<dbReference type="Pfam" id="PF00941">
    <property type="entry name" value="FAD_binding_5"/>
    <property type="match status" value="1"/>
</dbReference>
<evidence type="ECO:0000256" key="3">
    <source>
        <dbReference type="ARBA" id="ARBA00022827"/>
    </source>
</evidence>
<comment type="caution">
    <text evidence="8">The sequence shown here is derived from an EMBL/GenBank/DDBJ whole genome shotgun (WGS) entry which is preliminary data.</text>
</comment>
<dbReference type="SUPFAM" id="SSF56176">
    <property type="entry name" value="FAD-binding/transporter-associated domain-like"/>
    <property type="match status" value="1"/>
</dbReference>
<evidence type="ECO:0000256" key="1">
    <source>
        <dbReference type="ARBA" id="ARBA00022630"/>
    </source>
</evidence>
<dbReference type="InterPro" id="IPR016167">
    <property type="entry name" value="FAD-bd_PCMH_sub1"/>
</dbReference>
<dbReference type="InterPro" id="IPR016166">
    <property type="entry name" value="FAD-bd_PCMH"/>
</dbReference>
<dbReference type="PANTHER" id="PTHR45444:SF3">
    <property type="entry name" value="XANTHINE DEHYDROGENASE"/>
    <property type="match status" value="1"/>
</dbReference>
<dbReference type="Gene3D" id="1.10.150.120">
    <property type="entry name" value="[2Fe-2S]-binding domain"/>
    <property type="match status" value="1"/>
</dbReference>
<gene>
    <name evidence="8" type="primary">xdhA</name>
    <name evidence="8" type="ORF">CKQ54_14500</name>
</gene>
<dbReference type="Pfam" id="PF00111">
    <property type="entry name" value="Fer2"/>
    <property type="match status" value="1"/>
</dbReference>
<dbReference type="RefSeq" id="WP_120162558.1">
    <property type="nucleotide sequence ID" value="NZ_NSDJ01000001.1"/>
</dbReference>
<dbReference type="InterPro" id="IPR036318">
    <property type="entry name" value="FAD-bd_PCMH-like_sf"/>
</dbReference>
<keyword evidence="2" id="KW-0479">Metal-binding</keyword>
<dbReference type="Gene3D" id="3.10.20.30">
    <property type="match status" value="1"/>
</dbReference>
<dbReference type="InterPro" id="IPR001041">
    <property type="entry name" value="2Fe-2S_ferredoxin-type"/>
</dbReference>
<accession>A0ABX9PY80</accession>
<protein>
    <submittedName>
        <fullName evidence="8">Xanthine dehydrogenase small subunit</fullName>
    </submittedName>
</protein>
<dbReference type="Pfam" id="PF01799">
    <property type="entry name" value="Fer2_2"/>
    <property type="match status" value="1"/>
</dbReference>
<evidence type="ECO:0000313" key="8">
    <source>
        <dbReference type="EMBL" id="RKF69502.1"/>
    </source>
</evidence>
<dbReference type="SUPFAM" id="SSF47741">
    <property type="entry name" value="CO dehydrogenase ISP C-domain like"/>
    <property type="match status" value="1"/>
</dbReference>
<dbReference type="InterPro" id="IPR002888">
    <property type="entry name" value="2Fe-2S-bd"/>
</dbReference>
<dbReference type="InterPro" id="IPR012175">
    <property type="entry name" value="Xanth_DH_ssu_bac"/>
</dbReference>
<dbReference type="SUPFAM" id="SSF54292">
    <property type="entry name" value="2Fe-2S ferredoxin-like"/>
    <property type="match status" value="1"/>
</dbReference>
<dbReference type="NCBIfam" id="TIGR02963">
    <property type="entry name" value="xanthine_xdhA"/>
    <property type="match status" value="1"/>
</dbReference>
<evidence type="ECO:0000259" key="6">
    <source>
        <dbReference type="PROSITE" id="PS51085"/>
    </source>
</evidence>
<dbReference type="GeneID" id="302710017"/>
<dbReference type="Pfam" id="PF03450">
    <property type="entry name" value="CO_deh_flav_C"/>
    <property type="match status" value="1"/>
</dbReference>
<dbReference type="InterPro" id="IPR036010">
    <property type="entry name" value="2Fe-2S_ferredoxin-like_sf"/>
</dbReference>
<sequence length="467" mass="51368">MIQFLMNGRIHTENLPADTTVLQYLRRDAGRCGTKEGCASGDCGACTVVLAEPQGDALSYRTVNACLTFMPAVHGKQLITVEDLKHRGELHHVQQAMVDNHASQCGFCTPGFVMSLFALEKQQQSFSVAQTQHALSGNLCRCTGYRPIMDAAKAICDAPQPDQFDADARLTLDKLRAISATGEPVSIDELADRYFAQPDARLVAGGTDLALEVTQRYQRLPELISLSHIPELKVITLTGQTIHIGAAASLSDCMPVLYDEFPEFGELLERFASQQIRNQGTFGGNIANGSPIGDGGPVLLALGASLLLRRGAEQRELPLDKFFLGYRKTALQPGEFIEQIRIPRNSGVARQLRIYKVSKRLEDDISAVCAALHIEVQKGVVIHARVAFGGMAEVAKRAISCEAQLLGQPWQTATIERACQALELDYTPISDFRASREYRMQVAKNLLRRCHIEMTSPETLMRVTHYV</sequence>
<dbReference type="Gene3D" id="3.30.43.10">
    <property type="entry name" value="Uridine Diphospho-n-acetylenolpyruvylglucosamine Reductase, domain 2"/>
    <property type="match status" value="1"/>
</dbReference>
<dbReference type="InterPro" id="IPR036683">
    <property type="entry name" value="CO_DH_flav_C_dom_sf"/>
</dbReference>
<dbReference type="SUPFAM" id="SSF55447">
    <property type="entry name" value="CO dehydrogenase flavoprotein C-terminal domain-like"/>
    <property type="match status" value="1"/>
</dbReference>
<dbReference type="SMART" id="SM01092">
    <property type="entry name" value="CO_deh_flav_C"/>
    <property type="match status" value="1"/>
</dbReference>
<evidence type="ECO:0000256" key="2">
    <source>
        <dbReference type="ARBA" id="ARBA00022723"/>
    </source>
</evidence>
<dbReference type="PIRSF" id="PIRSF036557">
    <property type="entry name" value="XdhA_RC"/>
    <property type="match status" value="1"/>
</dbReference>
<keyword evidence="4" id="KW-0560">Oxidoreductase</keyword>
<dbReference type="PROSITE" id="PS51387">
    <property type="entry name" value="FAD_PCMH"/>
    <property type="match status" value="1"/>
</dbReference>
<dbReference type="InterPro" id="IPR006058">
    <property type="entry name" value="2Fe2S_fd_BS"/>
</dbReference>
<dbReference type="InterPro" id="IPR016208">
    <property type="entry name" value="Ald_Oxase/xanthine_DH-like"/>
</dbReference>
<organism evidence="8 9">
    <name type="scientific">Rahnella variigena</name>
    <dbReference type="NCBI Taxonomy" id="574964"/>
    <lineage>
        <taxon>Bacteria</taxon>
        <taxon>Pseudomonadati</taxon>
        <taxon>Pseudomonadota</taxon>
        <taxon>Gammaproteobacteria</taxon>
        <taxon>Enterobacterales</taxon>
        <taxon>Yersiniaceae</taxon>
        <taxon>Rahnella</taxon>
    </lineage>
</organism>
<dbReference type="PANTHER" id="PTHR45444">
    <property type="entry name" value="XANTHINE DEHYDROGENASE"/>
    <property type="match status" value="1"/>
</dbReference>
<evidence type="ECO:0000259" key="7">
    <source>
        <dbReference type="PROSITE" id="PS51387"/>
    </source>
</evidence>
<dbReference type="InterPro" id="IPR012675">
    <property type="entry name" value="Beta-grasp_dom_sf"/>
</dbReference>
<keyword evidence="1" id="KW-0285">Flavoprotein</keyword>
<reference evidence="8 9" key="1">
    <citation type="submission" date="2017-08" db="EMBL/GenBank/DDBJ databases">
        <title>Comparative genomics of bacteria isolated from necrotic lesions of AOD affected trees.</title>
        <authorList>
            <person name="Doonan J."/>
            <person name="Denman S."/>
            <person name="Mcdonald J.E."/>
        </authorList>
    </citation>
    <scope>NUCLEOTIDE SEQUENCE [LARGE SCALE GENOMIC DNA]</scope>
    <source>
        <strain evidence="8 9">CIP 105588</strain>
    </source>
</reference>
<dbReference type="CDD" id="cd00207">
    <property type="entry name" value="fer2"/>
    <property type="match status" value="1"/>
</dbReference>